<dbReference type="Proteomes" id="UP001548713">
    <property type="component" value="Unassembled WGS sequence"/>
</dbReference>
<reference evidence="1 2" key="1">
    <citation type="submission" date="2024-07" db="EMBL/GenBank/DDBJ databases">
        <title>Novosphingobium kalidii RD2P27.</title>
        <authorList>
            <person name="Sun J.-Q."/>
        </authorList>
    </citation>
    <scope>NUCLEOTIDE SEQUENCE [LARGE SCALE GENOMIC DNA]</scope>
    <source>
        <strain evidence="1 2">RD2P27</strain>
    </source>
</reference>
<protein>
    <recommendedName>
        <fullName evidence="3">DUF937 domain-containing protein</fullName>
    </recommendedName>
</protein>
<name>A0ABV2D1Q3_9SPHN</name>
<keyword evidence="2" id="KW-1185">Reference proteome</keyword>
<evidence type="ECO:0000313" key="2">
    <source>
        <dbReference type="Proteomes" id="UP001548713"/>
    </source>
</evidence>
<dbReference type="EMBL" id="JBEWLY010000014">
    <property type="protein sequence ID" value="MET1755813.1"/>
    <property type="molecule type" value="Genomic_DNA"/>
</dbReference>
<accession>A0ABV2D1Q3</accession>
<sequence length="141" mass="13839">MSIDRLSLSAINQAAALGTAGSGSLVGAAAKAIAVDVLGRLGSQYLAPGHVGSSEPYPLAQWAEGLGGQLGATPLETLELEGALGALAGALASDMAALADGRTLDRLDDALAAASQPGPPDSASSLARSFENLAAHIAQAH</sequence>
<proteinExistence type="predicted"/>
<gene>
    <name evidence="1" type="ORF">ABVV53_10135</name>
</gene>
<evidence type="ECO:0000313" key="1">
    <source>
        <dbReference type="EMBL" id="MET1755813.1"/>
    </source>
</evidence>
<comment type="caution">
    <text evidence="1">The sequence shown here is derived from an EMBL/GenBank/DDBJ whole genome shotgun (WGS) entry which is preliminary data.</text>
</comment>
<evidence type="ECO:0008006" key="3">
    <source>
        <dbReference type="Google" id="ProtNLM"/>
    </source>
</evidence>
<dbReference type="RefSeq" id="WP_353984309.1">
    <property type="nucleotide sequence ID" value="NZ_JBEWLY010000014.1"/>
</dbReference>
<organism evidence="1 2">
    <name type="scientific">Novosphingobium kalidii</name>
    <dbReference type="NCBI Taxonomy" id="3230299"/>
    <lineage>
        <taxon>Bacteria</taxon>
        <taxon>Pseudomonadati</taxon>
        <taxon>Pseudomonadota</taxon>
        <taxon>Alphaproteobacteria</taxon>
        <taxon>Sphingomonadales</taxon>
        <taxon>Sphingomonadaceae</taxon>
        <taxon>Novosphingobium</taxon>
    </lineage>
</organism>